<keyword evidence="2 4" id="KW-0689">Ribosomal protein</keyword>
<dbReference type="InterPro" id="IPR000266">
    <property type="entry name" value="Ribosomal_uS17"/>
</dbReference>
<dbReference type="GO" id="GO:0003735">
    <property type="term" value="F:structural constituent of ribosome"/>
    <property type="evidence" value="ECO:0007669"/>
    <property type="project" value="InterPro"/>
</dbReference>
<evidence type="ECO:0000313" key="5">
    <source>
        <dbReference type="Proteomes" id="UP000033860"/>
    </source>
</evidence>
<gene>
    <name evidence="4" type="ORF">UX85_C0001G0117</name>
</gene>
<dbReference type="SUPFAM" id="SSF50249">
    <property type="entry name" value="Nucleic acid-binding proteins"/>
    <property type="match status" value="1"/>
</dbReference>
<sequence>MKKQITGTVVHTKMVATAKVLVVRRWSHPLYQKTLTVKKHYLAANDLKLAPGDKVVIEETPPISKKKRWKVIKKL</sequence>
<evidence type="ECO:0000256" key="1">
    <source>
        <dbReference type="ARBA" id="ARBA00010254"/>
    </source>
</evidence>
<evidence type="ECO:0000313" key="4">
    <source>
        <dbReference type="EMBL" id="KKU61903.1"/>
    </source>
</evidence>
<dbReference type="Proteomes" id="UP000033860">
    <property type="component" value="Unassembled WGS sequence"/>
</dbReference>
<evidence type="ECO:0000256" key="2">
    <source>
        <dbReference type="ARBA" id="ARBA00022980"/>
    </source>
</evidence>
<dbReference type="GO" id="GO:0006412">
    <property type="term" value="P:translation"/>
    <property type="evidence" value="ECO:0007669"/>
    <property type="project" value="InterPro"/>
</dbReference>
<dbReference type="GO" id="GO:0022627">
    <property type="term" value="C:cytosolic small ribosomal subunit"/>
    <property type="evidence" value="ECO:0007669"/>
    <property type="project" value="TreeGrafter"/>
</dbReference>
<dbReference type="Pfam" id="PF00366">
    <property type="entry name" value="Ribosomal_S17"/>
    <property type="match status" value="1"/>
</dbReference>
<protein>
    <submittedName>
        <fullName evidence="4">30S ribosomal protein S17</fullName>
    </submittedName>
</protein>
<dbReference type="AlphaFoldDB" id="A0A0G1U6R4"/>
<keyword evidence="3" id="KW-0687">Ribonucleoprotein</keyword>
<proteinExistence type="inferred from homology"/>
<dbReference type="InterPro" id="IPR012340">
    <property type="entry name" value="NA-bd_OB-fold"/>
</dbReference>
<name>A0A0G1U6R4_9BACT</name>
<dbReference type="CDD" id="cd00364">
    <property type="entry name" value="Ribosomal_uS17"/>
    <property type="match status" value="1"/>
</dbReference>
<accession>A0A0G1U6R4</accession>
<dbReference type="Gene3D" id="2.40.50.140">
    <property type="entry name" value="Nucleic acid-binding proteins"/>
    <property type="match status" value="1"/>
</dbReference>
<reference evidence="4 5" key="1">
    <citation type="journal article" date="2015" name="Nature">
        <title>rRNA introns, odd ribosomes, and small enigmatic genomes across a large radiation of phyla.</title>
        <authorList>
            <person name="Brown C.T."/>
            <person name="Hug L.A."/>
            <person name="Thomas B.C."/>
            <person name="Sharon I."/>
            <person name="Castelle C.J."/>
            <person name="Singh A."/>
            <person name="Wilkins M.J."/>
            <person name="Williams K.H."/>
            <person name="Banfield J.F."/>
        </authorList>
    </citation>
    <scope>NUCLEOTIDE SEQUENCE [LARGE SCALE GENOMIC DNA]</scope>
</reference>
<comment type="similarity">
    <text evidence="1">Belongs to the universal ribosomal protein uS17 family.</text>
</comment>
<evidence type="ECO:0000256" key="3">
    <source>
        <dbReference type="ARBA" id="ARBA00023274"/>
    </source>
</evidence>
<organism evidence="4 5">
    <name type="scientific">Candidatus Beckwithbacteria bacterium GW2011_GWB1_47_15</name>
    <dbReference type="NCBI Taxonomy" id="1618371"/>
    <lineage>
        <taxon>Bacteria</taxon>
        <taxon>Candidatus Beckwithiibacteriota</taxon>
    </lineage>
</organism>
<dbReference type="PANTHER" id="PTHR10744">
    <property type="entry name" value="40S RIBOSOMAL PROTEIN S11 FAMILY MEMBER"/>
    <property type="match status" value="1"/>
</dbReference>
<comment type="caution">
    <text evidence="4">The sequence shown here is derived from an EMBL/GenBank/DDBJ whole genome shotgun (WGS) entry which is preliminary data.</text>
</comment>
<dbReference type="EMBL" id="LCNT01000001">
    <property type="protein sequence ID" value="KKU61903.1"/>
    <property type="molecule type" value="Genomic_DNA"/>
</dbReference>
<dbReference type="PANTHER" id="PTHR10744:SF1">
    <property type="entry name" value="SMALL RIBOSOMAL SUBUNIT PROTEIN US17M"/>
    <property type="match status" value="1"/>
</dbReference>